<dbReference type="Proteomes" id="UP000261212">
    <property type="component" value="Unassembled WGS sequence"/>
</dbReference>
<dbReference type="Gene3D" id="3.30.70.1150">
    <property type="entry name" value="ACT-like. Chain A, domain 2"/>
    <property type="match status" value="1"/>
</dbReference>
<dbReference type="Pfam" id="PF21699">
    <property type="entry name" value="TM1266-like"/>
    <property type="match status" value="1"/>
</dbReference>
<organism evidence="1 2">
    <name type="scientific">Anaerofustis stercorihominis</name>
    <dbReference type="NCBI Taxonomy" id="214853"/>
    <lineage>
        <taxon>Bacteria</taxon>
        <taxon>Bacillati</taxon>
        <taxon>Bacillota</taxon>
        <taxon>Clostridia</taxon>
        <taxon>Eubacteriales</taxon>
        <taxon>Eubacteriaceae</taxon>
        <taxon>Anaerofustis</taxon>
    </lineage>
</organism>
<gene>
    <name evidence="1" type="ORF">DW687_00105</name>
</gene>
<dbReference type="SUPFAM" id="SSF55021">
    <property type="entry name" value="ACT-like"/>
    <property type="match status" value="1"/>
</dbReference>
<dbReference type="NCBIfam" id="TIGR03959">
    <property type="entry name" value="hyd_TM1266"/>
    <property type="match status" value="1"/>
</dbReference>
<protein>
    <submittedName>
        <fullName evidence="1">Iron-only hydrogenase system regulator</fullName>
    </submittedName>
</protein>
<evidence type="ECO:0000313" key="1">
    <source>
        <dbReference type="EMBL" id="RGD75760.1"/>
    </source>
</evidence>
<name>A0A3E3E2H8_9FIRM</name>
<accession>A0A3E3E2H8</accession>
<reference evidence="1 2" key="1">
    <citation type="submission" date="2018-08" db="EMBL/GenBank/DDBJ databases">
        <title>A genome reference for cultivated species of the human gut microbiota.</title>
        <authorList>
            <person name="Zou Y."/>
            <person name="Xue W."/>
            <person name="Luo G."/>
        </authorList>
    </citation>
    <scope>NUCLEOTIDE SEQUENCE [LARGE SCALE GENOMIC DNA]</scope>
    <source>
        <strain evidence="1 2">AM25-6</strain>
    </source>
</reference>
<dbReference type="RefSeq" id="WP_007050644.1">
    <property type="nucleotide sequence ID" value="NZ_CABKNJ010000001.1"/>
</dbReference>
<dbReference type="AlphaFoldDB" id="A0A3E3E2H8"/>
<proteinExistence type="predicted"/>
<dbReference type="InterPro" id="IPR045865">
    <property type="entry name" value="ACT-like_dom_sf"/>
</dbReference>
<dbReference type="GeneID" id="98000927"/>
<dbReference type="InterPro" id="IPR023860">
    <property type="entry name" value="FeFe-hyd_TM1266"/>
</dbReference>
<comment type="caution">
    <text evidence="1">The sequence shown here is derived from an EMBL/GenBank/DDBJ whole genome shotgun (WGS) entry which is preliminary data.</text>
</comment>
<evidence type="ECO:0000313" key="2">
    <source>
        <dbReference type="Proteomes" id="UP000261212"/>
    </source>
</evidence>
<dbReference type="InterPro" id="IPR027271">
    <property type="entry name" value="Acetolactate_synth/TF_NikR_C"/>
</dbReference>
<sequence length="82" mass="8917">MRIAVVSMVLDDPTSVQKEVNEVIGSYKDIIKGRMGVPLPDEDVSIISIAVVGEVDMINAFTGRLGKIPNVQVKTSFSKKEI</sequence>
<dbReference type="EMBL" id="QUSM01000001">
    <property type="protein sequence ID" value="RGD75760.1"/>
    <property type="molecule type" value="Genomic_DNA"/>
</dbReference>